<reference evidence="4" key="1">
    <citation type="submission" date="2022-08" db="EMBL/GenBank/DDBJ databases">
        <authorList>
            <person name="Kallberg Y."/>
            <person name="Tangrot J."/>
            <person name="Rosling A."/>
        </authorList>
    </citation>
    <scope>NUCLEOTIDE SEQUENCE</scope>
    <source>
        <strain evidence="4">Wild A</strain>
    </source>
</reference>
<evidence type="ECO:0000313" key="4">
    <source>
        <dbReference type="EMBL" id="CAI2186455.1"/>
    </source>
</evidence>
<evidence type="ECO:0000313" key="5">
    <source>
        <dbReference type="Proteomes" id="UP001153678"/>
    </source>
</evidence>
<proteinExistence type="predicted"/>
<dbReference type="OrthoDB" id="2593073at2759"/>
<gene>
    <name evidence="4" type="ORF">FWILDA_LOCUS12585</name>
</gene>
<dbReference type="Gene3D" id="1.20.5.170">
    <property type="match status" value="1"/>
</dbReference>
<dbReference type="GO" id="GO:0001228">
    <property type="term" value="F:DNA-binding transcription activator activity, RNA polymerase II-specific"/>
    <property type="evidence" value="ECO:0007669"/>
    <property type="project" value="TreeGrafter"/>
</dbReference>
<dbReference type="PANTHER" id="PTHR40621">
    <property type="entry name" value="TRANSCRIPTION FACTOR KAPC-RELATED"/>
    <property type="match status" value="1"/>
</dbReference>
<comment type="subcellular location">
    <subcellularLocation>
        <location evidence="1">Nucleus</location>
    </subcellularLocation>
</comment>
<evidence type="ECO:0000256" key="2">
    <source>
        <dbReference type="ARBA" id="ARBA00023242"/>
    </source>
</evidence>
<dbReference type="EMBL" id="CAMKVN010004152">
    <property type="protein sequence ID" value="CAI2186455.1"/>
    <property type="molecule type" value="Genomic_DNA"/>
</dbReference>
<organism evidence="4 5">
    <name type="scientific">Funneliformis geosporum</name>
    <dbReference type="NCBI Taxonomy" id="1117311"/>
    <lineage>
        <taxon>Eukaryota</taxon>
        <taxon>Fungi</taxon>
        <taxon>Fungi incertae sedis</taxon>
        <taxon>Mucoromycota</taxon>
        <taxon>Glomeromycotina</taxon>
        <taxon>Glomeromycetes</taxon>
        <taxon>Glomerales</taxon>
        <taxon>Glomeraceae</taxon>
        <taxon>Funneliformis</taxon>
    </lineage>
</organism>
<dbReference type="Proteomes" id="UP001153678">
    <property type="component" value="Unassembled WGS sequence"/>
</dbReference>
<keyword evidence="2" id="KW-0539">Nucleus</keyword>
<dbReference type="InterPro" id="IPR050936">
    <property type="entry name" value="AP-1-like"/>
</dbReference>
<keyword evidence="5" id="KW-1185">Reference proteome</keyword>
<dbReference type="AlphaFoldDB" id="A0A9W4SYM6"/>
<accession>A0A9W4SYM6</accession>
<protein>
    <submittedName>
        <fullName evidence="4">1205_t:CDS:1</fullName>
    </submittedName>
</protein>
<feature type="region of interest" description="Disordered" evidence="3">
    <location>
        <begin position="1"/>
        <end position="57"/>
    </location>
</feature>
<dbReference type="GO" id="GO:0090575">
    <property type="term" value="C:RNA polymerase II transcription regulator complex"/>
    <property type="evidence" value="ECO:0007669"/>
    <property type="project" value="TreeGrafter"/>
</dbReference>
<sequence length="110" mass="12633">MHIPCEPSSTSYCPTTSSQPQTPSTPQNNNTSQQPTEANPIEKRGRKASATTMPVSKKHYQNITNQRIYCQRRANYIRNLEIKVSTFETLYFDAQDEINLLREKLALLEE</sequence>
<feature type="compositionally biased region" description="Low complexity" evidence="3">
    <location>
        <begin position="7"/>
        <end position="36"/>
    </location>
</feature>
<comment type="caution">
    <text evidence="4">The sequence shown here is derived from an EMBL/GenBank/DDBJ whole genome shotgun (WGS) entry which is preliminary data.</text>
</comment>
<evidence type="ECO:0000256" key="3">
    <source>
        <dbReference type="SAM" id="MobiDB-lite"/>
    </source>
</evidence>
<dbReference type="GO" id="GO:0000976">
    <property type="term" value="F:transcription cis-regulatory region binding"/>
    <property type="evidence" value="ECO:0007669"/>
    <property type="project" value="InterPro"/>
</dbReference>
<name>A0A9W4SYM6_9GLOM</name>
<evidence type="ECO:0000256" key="1">
    <source>
        <dbReference type="ARBA" id="ARBA00004123"/>
    </source>
</evidence>
<dbReference type="PANTHER" id="PTHR40621:SF6">
    <property type="entry name" value="AP-1-LIKE TRANSCRIPTION FACTOR YAP1-RELATED"/>
    <property type="match status" value="1"/>
</dbReference>
<dbReference type="CDD" id="cd14688">
    <property type="entry name" value="bZIP_YAP"/>
    <property type="match status" value="1"/>
</dbReference>